<feature type="domain" description="Enoyl reductase (ER)" evidence="2">
    <location>
        <begin position="16"/>
        <end position="329"/>
    </location>
</feature>
<dbReference type="PANTHER" id="PTHR43205">
    <property type="entry name" value="PROSTAGLANDIN REDUCTASE"/>
    <property type="match status" value="1"/>
</dbReference>
<dbReference type="InterPro" id="IPR013149">
    <property type="entry name" value="ADH-like_C"/>
</dbReference>
<evidence type="ECO:0000259" key="2">
    <source>
        <dbReference type="SMART" id="SM00829"/>
    </source>
</evidence>
<protein>
    <submittedName>
        <fullName evidence="3">NADP-dependent oxidoreductase</fullName>
    </submittedName>
</protein>
<evidence type="ECO:0000313" key="3">
    <source>
        <dbReference type="EMBL" id="ASE39659.1"/>
    </source>
</evidence>
<dbReference type="PANTHER" id="PTHR43205:SF7">
    <property type="entry name" value="PROSTAGLANDIN REDUCTASE 1"/>
    <property type="match status" value="1"/>
</dbReference>
<organism evidence="3 4">
    <name type="scientific">Brevundimonas vesicularis</name>
    <name type="common">Pseudomonas vesicularis</name>
    <dbReference type="NCBI Taxonomy" id="41276"/>
    <lineage>
        <taxon>Bacteria</taxon>
        <taxon>Pseudomonadati</taxon>
        <taxon>Pseudomonadota</taxon>
        <taxon>Alphaproteobacteria</taxon>
        <taxon>Caulobacterales</taxon>
        <taxon>Caulobacteraceae</taxon>
        <taxon>Brevundimonas</taxon>
    </lineage>
</organism>
<dbReference type="CDD" id="cd05288">
    <property type="entry name" value="PGDH"/>
    <property type="match status" value="1"/>
</dbReference>
<sequence>MTIMARQFHLKSRPEGLPQANNFELVEQDLPAPERGQLLVANRWLSVDPYMRGRMTGRESYMPPFQVGEPLDGAAIGVIVESKDERFSPGEVVSHFAGWRDRAIIDAASATRIDTTIPEQAYLGPLGFPGFAAYIGMLQIGKPRAGETVFVSAAAGSVGSLAVQIAKIKECRVVASAGGEDKLRWLREEAGADATINYKNTDDMVAALREAAPKGVDIYFDNVGGTHLEAALEAANDFARFALCGMIEQYNSEPVGPRNIYAVIEKSLLLQGFVTIHNMSVWEDFQRDVTRWIADGKVKWQETVVHGLERTPSAFLDLFAGKNIGKMVIDLRDGETP</sequence>
<dbReference type="Pfam" id="PF16884">
    <property type="entry name" value="ADH_N_2"/>
    <property type="match status" value="1"/>
</dbReference>
<proteinExistence type="predicted"/>
<dbReference type="FunFam" id="3.40.50.720:FF:000121">
    <property type="entry name" value="Prostaglandin reductase 2"/>
    <property type="match status" value="1"/>
</dbReference>
<accession>A0A1Z3U8P1</accession>
<dbReference type="Proteomes" id="UP000197050">
    <property type="component" value="Chromosome"/>
</dbReference>
<dbReference type="GeneID" id="34015436"/>
<dbReference type="KEGG" id="bvc:CEP68_09185"/>
<name>A0A1Z3U8P1_BREVE</name>
<evidence type="ECO:0000256" key="1">
    <source>
        <dbReference type="ARBA" id="ARBA00023002"/>
    </source>
</evidence>
<dbReference type="Gene3D" id="3.40.50.720">
    <property type="entry name" value="NAD(P)-binding Rossmann-like Domain"/>
    <property type="match status" value="1"/>
</dbReference>
<dbReference type="GO" id="GO:0016628">
    <property type="term" value="F:oxidoreductase activity, acting on the CH-CH group of donors, NAD or NADP as acceptor"/>
    <property type="evidence" value="ECO:0007669"/>
    <property type="project" value="InterPro"/>
</dbReference>
<dbReference type="EMBL" id="CP022048">
    <property type="protein sequence ID" value="ASE39659.1"/>
    <property type="molecule type" value="Genomic_DNA"/>
</dbReference>
<dbReference type="InterPro" id="IPR020843">
    <property type="entry name" value="ER"/>
</dbReference>
<dbReference type="Gene3D" id="3.90.180.10">
    <property type="entry name" value="Medium-chain alcohol dehydrogenases, catalytic domain"/>
    <property type="match status" value="1"/>
</dbReference>
<dbReference type="AlphaFoldDB" id="A0A1Z3U8P1"/>
<gene>
    <name evidence="3" type="ORF">CEP68_09185</name>
</gene>
<dbReference type="Pfam" id="PF00107">
    <property type="entry name" value="ADH_zinc_N"/>
    <property type="match status" value="1"/>
</dbReference>
<dbReference type="InterPro" id="IPR036291">
    <property type="entry name" value="NAD(P)-bd_dom_sf"/>
</dbReference>
<dbReference type="InterPro" id="IPR011032">
    <property type="entry name" value="GroES-like_sf"/>
</dbReference>
<dbReference type="InterPro" id="IPR045010">
    <property type="entry name" value="MDR_fam"/>
</dbReference>
<evidence type="ECO:0000313" key="4">
    <source>
        <dbReference type="Proteomes" id="UP000197050"/>
    </source>
</evidence>
<dbReference type="RefSeq" id="WP_024350790.1">
    <property type="nucleotide sequence ID" value="NZ_CP022048.2"/>
</dbReference>
<dbReference type="InterPro" id="IPR041694">
    <property type="entry name" value="ADH_N_2"/>
</dbReference>
<reference evidence="4" key="1">
    <citation type="submission" date="2017-06" db="EMBL/GenBank/DDBJ databases">
        <title>FDA dAtabase for Regulatory Grade micrObial Sequences (FDA-ARGOS): Supporting development and validation of Infectious Disease Dx tests.</title>
        <authorList>
            <person name="Minogue T."/>
            <person name="Wolcott M."/>
            <person name="Wasieloski L."/>
            <person name="Aguilar W."/>
            <person name="Moore D."/>
            <person name="Tallon L."/>
            <person name="Sadzewicz L."/>
            <person name="Sengamalay N."/>
            <person name="Ott S."/>
            <person name="Godinez A."/>
            <person name="Nagaraj S."/>
            <person name="Nadendla S."/>
            <person name="Geyer C."/>
            <person name="Sichtig H."/>
        </authorList>
    </citation>
    <scope>NUCLEOTIDE SEQUENCE [LARGE SCALE GENOMIC DNA]</scope>
    <source>
        <strain evidence="4">FDAARGOS_289</strain>
    </source>
</reference>
<dbReference type="SUPFAM" id="SSF50129">
    <property type="entry name" value="GroES-like"/>
    <property type="match status" value="2"/>
</dbReference>
<dbReference type="SUPFAM" id="SSF51735">
    <property type="entry name" value="NAD(P)-binding Rossmann-fold domains"/>
    <property type="match status" value="1"/>
</dbReference>
<keyword evidence="1" id="KW-0560">Oxidoreductase</keyword>
<dbReference type="SMART" id="SM00829">
    <property type="entry name" value="PKS_ER"/>
    <property type="match status" value="1"/>
</dbReference>